<evidence type="ECO:0000313" key="3">
    <source>
        <dbReference type="Proteomes" id="UP000823941"/>
    </source>
</evidence>
<sequence>MQPTTGASASNPAPQASQVRRRRPQCPAATKQRGISTGRTQRAPVTPVSKPAVLVFTARHLSPCNRCPTATLAAARVVDGGSPPSSTDKACNPAPLPLPACPPAASSQRGDSHADFPSSTTIPESVPAAAPLTTAERRTSQHCPAALVHPVQCGTSTGCPQPAPKPVSTTTAMARHTHCPLPCCNFPARRPSPSRNFPAAFTQRGVSIGLTEPTPEPTSTKPAPLTINARGSPSRYPAALSQRGVSAATAATPGLPPTATSSPAMVQKPPPRWPRRGCITRFSKLQAEVSSSPSTPPPVVNPEGLSTPLTAAPTMRSPTSSQDT</sequence>
<dbReference type="EMBL" id="JAHIBW010000315">
    <property type="protein sequence ID" value="KAG7294700.1"/>
    <property type="molecule type" value="Genomic_DNA"/>
</dbReference>
<proteinExistence type="predicted"/>
<feature type="compositionally biased region" description="Low complexity" evidence="1">
    <location>
        <begin position="246"/>
        <end position="264"/>
    </location>
</feature>
<feature type="region of interest" description="Disordered" evidence="1">
    <location>
        <begin position="100"/>
        <end position="126"/>
    </location>
</feature>
<gene>
    <name evidence="2" type="ORF">JYU34_022951</name>
</gene>
<evidence type="ECO:0000313" key="2">
    <source>
        <dbReference type="EMBL" id="KAG7294700.1"/>
    </source>
</evidence>
<name>A0ABQ7PP05_PLUXY</name>
<feature type="region of interest" description="Disordered" evidence="1">
    <location>
        <begin position="1"/>
        <end position="48"/>
    </location>
</feature>
<comment type="caution">
    <text evidence="2">The sequence shown here is derived from an EMBL/GenBank/DDBJ whole genome shotgun (WGS) entry which is preliminary data.</text>
</comment>
<dbReference type="Proteomes" id="UP000823941">
    <property type="component" value="Unassembled WGS sequence"/>
</dbReference>
<accession>A0ABQ7PP05</accession>
<evidence type="ECO:0000256" key="1">
    <source>
        <dbReference type="SAM" id="MobiDB-lite"/>
    </source>
</evidence>
<reference evidence="2 3" key="1">
    <citation type="submission" date="2021-06" db="EMBL/GenBank/DDBJ databases">
        <title>A haploid diamondback moth (Plutella xylostella L.) genome assembly resolves 31 chromosomes and identifies a diamide resistance mutation.</title>
        <authorList>
            <person name="Ward C.M."/>
            <person name="Perry K.D."/>
            <person name="Baker G."/>
            <person name="Powis K."/>
            <person name="Heckel D.G."/>
            <person name="Baxter S.W."/>
        </authorList>
    </citation>
    <scope>NUCLEOTIDE SEQUENCE [LARGE SCALE GENOMIC DNA]</scope>
    <source>
        <strain evidence="2 3">LV</strain>
        <tissue evidence="2">Single pupa</tissue>
    </source>
</reference>
<feature type="compositionally biased region" description="Low complexity" evidence="1">
    <location>
        <begin position="211"/>
        <end position="224"/>
    </location>
</feature>
<keyword evidence="3" id="KW-1185">Reference proteome</keyword>
<organism evidence="2 3">
    <name type="scientific">Plutella xylostella</name>
    <name type="common">Diamondback moth</name>
    <name type="synonym">Plutella maculipennis</name>
    <dbReference type="NCBI Taxonomy" id="51655"/>
    <lineage>
        <taxon>Eukaryota</taxon>
        <taxon>Metazoa</taxon>
        <taxon>Ecdysozoa</taxon>
        <taxon>Arthropoda</taxon>
        <taxon>Hexapoda</taxon>
        <taxon>Insecta</taxon>
        <taxon>Pterygota</taxon>
        <taxon>Neoptera</taxon>
        <taxon>Endopterygota</taxon>
        <taxon>Lepidoptera</taxon>
        <taxon>Glossata</taxon>
        <taxon>Ditrysia</taxon>
        <taxon>Yponomeutoidea</taxon>
        <taxon>Plutellidae</taxon>
        <taxon>Plutella</taxon>
    </lineage>
</organism>
<protein>
    <submittedName>
        <fullName evidence="2">Uncharacterized protein</fullName>
    </submittedName>
</protein>
<dbReference type="PRINTS" id="PR01217">
    <property type="entry name" value="PRICHEXTENSN"/>
</dbReference>
<feature type="region of interest" description="Disordered" evidence="1">
    <location>
        <begin position="208"/>
        <end position="324"/>
    </location>
</feature>
<feature type="compositionally biased region" description="Low complexity" evidence="1">
    <location>
        <begin position="7"/>
        <end position="18"/>
    </location>
</feature>